<gene>
    <name evidence="6" type="ORF">SAMN05444003_2451</name>
</gene>
<feature type="domain" description="AB hydrolase-1" evidence="5">
    <location>
        <begin position="90"/>
        <end position="255"/>
    </location>
</feature>
<keyword evidence="7" id="KW-1185">Reference proteome</keyword>
<dbReference type="RefSeq" id="WP_083526271.1">
    <property type="nucleotide sequence ID" value="NZ_FQXB01000003.1"/>
</dbReference>
<evidence type="ECO:0000313" key="6">
    <source>
        <dbReference type="EMBL" id="SHH20173.1"/>
    </source>
</evidence>
<dbReference type="InterPro" id="IPR029058">
    <property type="entry name" value="AB_hydrolase_fold"/>
</dbReference>
<feature type="signal peptide" evidence="4">
    <location>
        <begin position="1"/>
        <end position="26"/>
    </location>
</feature>
<dbReference type="PANTHER" id="PTHR43248:SF29">
    <property type="entry name" value="TRIPEPTIDYL AMINOPEPTIDASE"/>
    <property type="match status" value="1"/>
</dbReference>
<dbReference type="Gene3D" id="3.40.50.1820">
    <property type="entry name" value="alpha/beta hydrolase"/>
    <property type="match status" value="1"/>
</dbReference>
<reference evidence="6 7" key="1">
    <citation type="submission" date="2016-11" db="EMBL/GenBank/DDBJ databases">
        <authorList>
            <person name="Jaros S."/>
            <person name="Januszkiewicz K."/>
            <person name="Wedrychowicz H."/>
        </authorList>
    </citation>
    <scope>NUCLEOTIDE SEQUENCE [LARGE SCALE GENOMIC DNA]</scope>
    <source>
        <strain evidence="6 7">DSM 28715</strain>
    </source>
</reference>
<evidence type="ECO:0000256" key="3">
    <source>
        <dbReference type="ARBA" id="ARBA00022801"/>
    </source>
</evidence>
<accession>A0A1M5R314</accession>
<evidence type="ECO:0000256" key="1">
    <source>
        <dbReference type="ARBA" id="ARBA00010088"/>
    </source>
</evidence>
<organism evidence="6 7">
    <name type="scientific">Cognatiyoonia sediminum</name>
    <dbReference type="NCBI Taxonomy" id="1508389"/>
    <lineage>
        <taxon>Bacteria</taxon>
        <taxon>Pseudomonadati</taxon>
        <taxon>Pseudomonadota</taxon>
        <taxon>Alphaproteobacteria</taxon>
        <taxon>Rhodobacterales</taxon>
        <taxon>Paracoccaceae</taxon>
        <taxon>Cognatiyoonia</taxon>
    </lineage>
</organism>
<dbReference type="EMBL" id="FQXB01000003">
    <property type="protein sequence ID" value="SHH20173.1"/>
    <property type="molecule type" value="Genomic_DNA"/>
</dbReference>
<feature type="chain" id="PRO_5011979699" evidence="4">
    <location>
        <begin position="27"/>
        <end position="679"/>
    </location>
</feature>
<dbReference type="Proteomes" id="UP000184074">
    <property type="component" value="Unassembled WGS sequence"/>
</dbReference>
<evidence type="ECO:0000256" key="2">
    <source>
        <dbReference type="ARBA" id="ARBA00022729"/>
    </source>
</evidence>
<dbReference type="PANTHER" id="PTHR43248">
    <property type="entry name" value="2-SUCCINYL-6-HYDROXY-2,4-CYCLOHEXADIENE-1-CARBOXYLATE SYNTHASE"/>
    <property type="match status" value="1"/>
</dbReference>
<dbReference type="OrthoDB" id="613638at2"/>
<dbReference type="SUPFAM" id="SSF53474">
    <property type="entry name" value="alpha/beta-Hydrolases"/>
    <property type="match status" value="1"/>
</dbReference>
<dbReference type="InterPro" id="IPR000073">
    <property type="entry name" value="AB_hydrolase_1"/>
</dbReference>
<name>A0A1M5R314_9RHOB</name>
<evidence type="ECO:0000313" key="7">
    <source>
        <dbReference type="Proteomes" id="UP000184074"/>
    </source>
</evidence>
<keyword evidence="2 4" id="KW-0732">Signal</keyword>
<evidence type="ECO:0000259" key="5">
    <source>
        <dbReference type="Pfam" id="PF00561"/>
    </source>
</evidence>
<keyword evidence="3 6" id="KW-0378">Hydrolase</keyword>
<dbReference type="InterPro" id="IPR051601">
    <property type="entry name" value="Serine_prot/Carboxylest_S33"/>
</dbReference>
<dbReference type="STRING" id="1508389.SAMN05444003_2451"/>
<dbReference type="GO" id="GO:0016787">
    <property type="term" value="F:hydrolase activity"/>
    <property type="evidence" value="ECO:0007669"/>
    <property type="project" value="UniProtKB-KW"/>
</dbReference>
<protein>
    <submittedName>
        <fullName evidence="6">Alpha/beta hydrolase fold</fullName>
    </submittedName>
</protein>
<evidence type="ECO:0000256" key="4">
    <source>
        <dbReference type="SAM" id="SignalP"/>
    </source>
</evidence>
<dbReference type="Pfam" id="PF00561">
    <property type="entry name" value="Abhydrolase_1"/>
    <property type="match status" value="1"/>
</dbReference>
<proteinExistence type="inferred from homology"/>
<comment type="similarity">
    <text evidence="1">Belongs to the peptidase S33 family.</text>
</comment>
<sequence length="679" mass="73786">MVQFNLRLFILNLAATVLLGSLAVKATSADALFSPMPCPLQLPWDEEVEGETYDCGVVLVPENHNVPDGRHIELTFLRLKAMSLSAEPDPLVYLSGGPGGSAISEITSIAPLYQNMTSIRQRRDVIFLDQRGTGHSTLIACGPMSAAVGIAAETMDIGDVSIQELETMNAGEGSIEFVLSLCAAGYAGESIDLGQFNSISSANDIALLTRALGYVGQYNLYGTSYGTRLALVAMRETPDRIRSVILDGAVSPATAGTAETSTKVRYAYDTIFDLCMADKFCSDNYPDIRQRFIDLLEKLSSDPVTLDPPLIPNNMVRARFGSIEQITPKFFAELAMLNNGMARGGYATLVPMIIEAIELKDTTLLRKILGGGPIEEEVVVHAPLSFENAIEPDDVFFAPSLDLIMKFAEDHNDLESPSLSKNWVQSVIVDLRTKLINGEPQPVIIKSLVDLALLPIHGVDAERLIEFSDKNLSVEAAGTANSLVQAMDETDLRLTSWSIGDIAAQMGGFGERDGSPGMAVAMLMGINCIEEVGFTPTSFVEELLSNTPYPGLELRGVKDYELARLVCDFWPRPFEAGDIMYPVESDIATLIYTQGLDTQTVVKFGEDVATLLPNSFYHEWPTEGHVISGRSPDRCPGDIAAAFLDHPDSEPNMTCADNPYYTLPFDLVEGAYKNEASDD</sequence>
<dbReference type="AlphaFoldDB" id="A0A1M5R314"/>